<dbReference type="InterPro" id="IPR011421">
    <property type="entry name" value="BCNT-C"/>
</dbReference>
<comment type="caution">
    <text evidence="5">The sequence shown here is derived from an EMBL/GenBank/DDBJ whole genome shotgun (WGS) entry which is preliminary data.</text>
</comment>
<evidence type="ECO:0000256" key="1">
    <source>
        <dbReference type="ARBA" id="ARBA00019033"/>
    </source>
</evidence>
<evidence type="ECO:0000313" key="5">
    <source>
        <dbReference type="EMBL" id="CAH3020940.1"/>
    </source>
</evidence>
<feature type="domain" description="BCNT-C" evidence="4">
    <location>
        <begin position="181"/>
        <end position="259"/>
    </location>
</feature>
<feature type="region of interest" description="Disordered" evidence="3">
    <location>
        <begin position="151"/>
        <end position="180"/>
    </location>
</feature>
<dbReference type="Proteomes" id="UP001159427">
    <property type="component" value="Unassembled WGS sequence"/>
</dbReference>
<protein>
    <recommendedName>
        <fullName evidence="1">Craniofacial development protein 1</fullName>
    </recommendedName>
    <alternativeName>
        <fullName evidence="2">Bucentaur</fullName>
    </alternativeName>
</protein>
<gene>
    <name evidence="5" type="ORF">PEVE_00009286</name>
</gene>
<feature type="non-terminal residue" evidence="5">
    <location>
        <position position="1"/>
    </location>
</feature>
<dbReference type="Pfam" id="PF07572">
    <property type="entry name" value="BCNT"/>
    <property type="match status" value="1"/>
</dbReference>
<feature type="compositionally biased region" description="Acidic residues" evidence="3">
    <location>
        <begin position="21"/>
        <end position="40"/>
    </location>
</feature>
<dbReference type="EMBL" id="CALNXI010000164">
    <property type="protein sequence ID" value="CAH3020940.1"/>
    <property type="molecule type" value="Genomic_DNA"/>
</dbReference>
<feature type="compositionally biased region" description="Basic and acidic residues" evidence="3">
    <location>
        <begin position="81"/>
        <end position="112"/>
    </location>
</feature>
<evidence type="ECO:0000256" key="3">
    <source>
        <dbReference type="SAM" id="MobiDB-lite"/>
    </source>
</evidence>
<dbReference type="PANTHER" id="PTHR48407:SF1">
    <property type="entry name" value="CRANIOFACIAL DEVELOPMENT PROTEIN 1"/>
    <property type="match status" value="1"/>
</dbReference>
<feature type="compositionally biased region" description="Basic and acidic residues" evidence="3">
    <location>
        <begin position="151"/>
        <end position="168"/>
    </location>
</feature>
<name>A0ABN8LYN7_9CNID</name>
<proteinExistence type="predicted"/>
<feature type="region of interest" description="Disordered" evidence="3">
    <location>
        <begin position="1"/>
        <end position="43"/>
    </location>
</feature>
<feature type="compositionally biased region" description="Polar residues" evidence="3">
    <location>
        <begin position="115"/>
        <end position="128"/>
    </location>
</feature>
<dbReference type="PANTHER" id="PTHR48407">
    <property type="entry name" value="CRANIOFACIAL DEVELOPMENT PROTEIN 1"/>
    <property type="match status" value="1"/>
</dbReference>
<feature type="region of interest" description="Disordered" evidence="3">
    <location>
        <begin position="64"/>
        <end position="128"/>
    </location>
</feature>
<sequence length="259" mass="29655">TKDFFGGKCDNSRFNMSESEYSSEDDEDYIPEEDVSEEDDDCRHERYTGSALLYTYMTLHVLREQEDGDDDDNNGSTNKEWQLKEKEAAEAKKAKQEELWSAFKKETAHEPVSKPVSSTMLSPSSNNKVSISRTYDFAGESVVVKETVVSDSKKEKKLSKEEEIKKTDTSPTVKPVSSGGFKRVGGLSSVLGQISKKPKLSTLEKSRLDWNSFKDQEGIHDELRNFNKDGYLEKQAFLQRADERQFEKEKKMREIGRKK</sequence>
<keyword evidence="6" id="KW-1185">Reference proteome</keyword>
<reference evidence="5 6" key="1">
    <citation type="submission" date="2022-05" db="EMBL/GenBank/DDBJ databases">
        <authorList>
            <consortium name="Genoscope - CEA"/>
            <person name="William W."/>
        </authorList>
    </citation>
    <scope>NUCLEOTIDE SEQUENCE [LARGE SCALE GENOMIC DNA]</scope>
</reference>
<organism evidence="5 6">
    <name type="scientific">Porites evermanni</name>
    <dbReference type="NCBI Taxonomy" id="104178"/>
    <lineage>
        <taxon>Eukaryota</taxon>
        <taxon>Metazoa</taxon>
        <taxon>Cnidaria</taxon>
        <taxon>Anthozoa</taxon>
        <taxon>Hexacorallia</taxon>
        <taxon>Scleractinia</taxon>
        <taxon>Fungiina</taxon>
        <taxon>Poritidae</taxon>
        <taxon>Porites</taxon>
    </lineage>
</organism>
<dbReference type="InterPro" id="IPR027124">
    <property type="entry name" value="Swc5/CFDP1/2"/>
</dbReference>
<dbReference type="PROSITE" id="PS51279">
    <property type="entry name" value="BCNT_C"/>
    <property type="match status" value="1"/>
</dbReference>
<accession>A0ABN8LYN7</accession>
<evidence type="ECO:0000259" key="4">
    <source>
        <dbReference type="PROSITE" id="PS51279"/>
    </source>
</evidence>
<evidence type="ECO:0000313" key="6">
    <source>
        <dbReference type="Proteomes" id="UP001159427"/>
    </source>
</evidence>
<evidence type="ECO:0000256" key="2">
    <source>
        <dbReference type="ARBA" id="ARBA00030244"/>
    </source>
</evidence>